<keyword evidence="6" id="KW-0175">Coiled coil</keyword>
<keyword evidence="4" id="KW-0206">Cytoskeleton</keyword>
<keyword evidence="8" id="KW-1133">Transmembrane helix</keyword>
<evidence type="ECO:0000256" key="4">
    <source>
        <dbReference type="ARBA" id="ARBA00023212"/>
    </source>
</evidence>
<dbReference type="Pfam" id="PF00225">
    <property type="entry name" value="Kinesin"/>
    <property type="match status" value="1"/>
</dbReference>
<dbReference type="GO" id="GO:0003777">
    <property type="term" value="F:microtubule motor activity"/>
    <property type="evidence" value="ECO:0007669"/>
    <property type="project" value="InterPro"/>
</dbReference>
<dbReference type="EMBL" id="JAPWDV010000002">
    <property type="protein sequence ID" value="KAJ6218717.1"/>
    <property type="molecule type" value="Genomic_DNA"/>
</dbReference>
<feature type="region of interest" description="Disordered" evidence="7">
    <location>
        <begin position="1"/>
        <end position="26"/>
    </location>
</feature>
<keyword evidence="3 5" id="KW-0067">ATP-binding</keyword>
<dbReference type="InterPro" id="IPR036961">
    <property type="entry name" value="Kinesin_motor_dom_sf"/>
</dbReference>
<dbReference type="GO" id="GO:0007018">
    <property type="term" value="P:microtubule-based movement"/>
    <property type="evidence" value="ECO:0007669"/>
    <property type="project" value="InterPro"/>
</dbReference>
<dbReference type="SMART" id="SM00129">
    <property type="entry name" value="KISc"/>
    <property type="match status" value="1"/>
</dbReference>
<evidence type="ECO:0000256" key="3">
    <source>
        <dbReference type="ARBA" id="ARBA00022840"/>
    </source>
</evidence>
<comment type="caution">
    <text evidence="10">The sequence shown here is derived from an EMBL/GenBank/DDBJ whole genome shotgun (WGS) entry which is preliminary data.</text>
</comment>
<keyword evidence="4" id="KW-0963">Cytoplasm</keyword>
<dbReference type="GO" id="GO:0008017">
    <property type="term" value="F:microtubule binding"/>
    <property type="evidence" value="ECO:0007669"/>
    <property type="project" value="InterPro"/>
</dbReference>
<dbReference type="InterPro" id="IPR027640">
    <property type="entry name" value="Kinesin-like_fam"/>
</dbReference>
<dbReference type="SUPFAM" id="SSF52540">
    <property type="entry name" value="P-loop containing nucleoside triphosphate hydrolases"/>
    <property type="match status" value="1"/>
</dbReference>
<organism evidence="10 11">
    <name type="scientific">Blomia tropicalis</name>
    <name type="common">Mite</name>
    <dbReference type="NCBI Taxonomy" id="40697"/>
    <lineage>
        <taxon>Eukaryota</taxon>
        <taxon>Metazoa</taxon>
        <taxon>Ecdysozoa</taxon>
        <taxon>Arthropoda</taxon>
        <taxon>Chelicerata</taxon>
        <taxon>Arachnida</taxon>
        <taxon>Acari</taxon>
        <taxon>Acariformes</taxon>
        <taxon>Sarcoptiformes</taxon>
        <taxon>Astigmata</taxon>
        <taxon>Glycyphagoidea</taxon>
        <taxon>Echimyopodidae</taxon>
        <taxon>Blomia</taxon>
    </lineage>
</organism>
<evidence type="ECO:0000256" key="7">
    <source>
        <dbReference type="SAM" id="MobiDB-lite"/>
    </source>
</evidence>
<dbReference type="PROSITE" id="PS50067">
    <property type="entry name" value="KINESIN_MOTOR_2"/>
    <property type="match status" value="1"/>
</dbReference>
<dbReference type="Gene3D" id="2.60.40.4330">
    <property type="entry name" value="Kinesin-like protein Kif23, Arf6-interacting domain"/>
    <property type="match status" value="1"/>
</dbReference>
<dbReference type="PANTHER" id="PTHR24115">
    <property type="entry name" value="KINESIN-RELATED"/>
    <property type="match status" value="1"/>
</dbReference>
<dbReference type="GO" id="GO:0005874">
    <property type="term" value="C:microtubule"/>
    <property type="evidence" value="ECO:0007669"/>
    <property type="project" value="TreeGrafter"/>
</dbReference>
<dbReference type="AlphaFoldDB" id="A0A9Q0M742"/>
<evidence type="ECO:0000256" key="2">
    <source>
        <dbReference type="ARBA" id="ARBA00022741"/>
    </source>
</evidence>
<dbReference type="Gene3D" id="3.40.850.10">
    <property type="entry name" value="Kinesin motor domain"/>
    <property type="match status" value="1"/>
</dbReference>
<dbReference type="GO" id="GO:0016887">
    <property type="term" value="F:ATP hydrolysis activity"/>
    <property type="evidence" value="ECO:0007669"/>
    <property type="project" value="TreeGrafter"/>
</dbReference>
<feature type="binding site" evidence="5">
    <location>
        <begin position="107"/>
        <end position="114"/>
    </location>
    <ligand>
        <name>ATP</name>
        <dbReference type="ChEBI" id="CHEBI:30616"/>
    </ligand>
</feature>
<evidence type="ECO:0000256" key="1">
    <source>
        <dbReference type="ARBA" id="ARBA00004245"/>
    </source>
</evidence>
<dbReference type="InterPro" id="IPR038105">
    <property type="entry name" value="Kif23_Arf-bd_sf"/>
</dbReference>
<dbReference type="GO" id="GO:0005871">
    <property type="term" value="C:kinesin complex"/>
    <property type="evidence" value="ECO:0007669"/>
    <property type="project" value="TreeGrafter"/>
</dbReference>
<evidence type="ECO:0000259" key="9">
    <source>
        <dbReference type="PROSITE" id="PS50067"/>
    </source>
</evidence>
<feature type="transmembrane region" description="Helical" evidence="8">
    <location>
        <begin position="1112"/>
        <end position="1132"/>
    </location>
</feature>
<sequence length="1152" mass="129650">MRPINKKKPPPTKPKPRSRSDDVSEEQPLEVYCRLRPLKASHDLIALRPISDTELQISLPESVNRQVYKFTRVFSDSANQKKVFDSVAQPLVQNLINGQNGLLFTYGVTSAGKTFTIAGTPKCPGTLPRILDVLFNSLNRNELQSRKFVFKPDGQNGFDIGASVDAILIQQNEDRDTNTPFSTPMATTPYKNFQLRTPRSVSRAVKAFELIQADWRDRQREESIVKEINHDNNYSVFVSYVEIYNNYIYDLLDDQIGSNHVNNGATPLRQNNQQRFGGSKILREDCKKKIYVSGAIEIEVKSADEAFELFLRGGTRRRIGSTSMNSESSRSHSIFTIRLVQAPLDLNGVELMENKKYIHISQLSVVDLAGCERVGRTNATGHRLKEASNINNSLMALRICFDYLRDNQKSSTNSKMVPYRDSKLTHLFKNYFEGDGSVKMILCLNPGAFDFEETLQVLKFGEQSQEIVTSKGRNIPQYKFRNNFNSNMNELLTSLSFGPAFPKKYLEDPEDDCTLQEWIDILKKRKLEQGNAFQAYIGGMSAIRSRIAEMDQDIMLLRQQNSQLKIDLEARESQNRDYENVLMKLQKDMEKYKSDLESLRDDNESLREELMIKESNEAAYQQKLATIQNTCTSHYNAEKARLKRWCADLLNRKQSELDNLKCFHQEKLHLVKNILSEPANDLNLMSPPKTMFDMTTIFPQRQSEQTKVMKVVESKNIETKQDENVEPATKTDQSTPRGVPVVNPRFGAGPSSAPTNKWIEHRPPGTLDTGTILQPNIKNRKSVTNLKSSDFINKNYTKYAITHNVATSDGNVETEVYKADVIPSTTGGAQVVFHDVETLKQCSPVALSTRKRAAMFEANIAAEQQSIAPSTPTTVSTDKSDGPINKSLKYKMFKTIIRSSLGSTLIHECPTLSTTSIRNGTRNGGCGSSITSPSSYKLQIQSIRAYKHKYTAVRTFLSDKDRVRSFVTMLDPEERKLLLDELIRQDDGLTIISDSTSKDQGQPNQHEHRPTEPPTFAELEALAIHQSLPFIGFGFLDNLIMIIAGDYIDLTLGVTFGISTMAAAGLGNALSDVAGVGSAFYVERIADRVGVKPPKLNLEQLQMPKTRWATQIGRAIGVTIGCIIGMFPLLFIPHKEDLKPEISVSENEILTE</sequence>
<evidence type="ECO:0000313" key="10">
    <source>
        <dbReference type="EMBL" id="KAJ6218717.1"/>
    </source>
</evidence>
<feature type="coiled-coil region" evidence="6">
    <location>
        <begin position="547"/>
        <end position="623"/>
    </location>
</feature>
<feature type="domain" description="Kinesin motor" evidence="9">
    <location>
        <begin position="28"/>
        <end position="467"/>
    </location>
</feature>
<keyword evidence="8" id="KW-0812">Transmembrane</keyword>
<comment type="subcellular location">
    <subcellularLocation>
        <location evidence="1">Cytoplasm</location>
        <location evidence="1">Cytoskeleton</location>
    </subcellularLocation>
</comment>
<proteinExistence type="inferred from homology"/>
<dbReference type="Pfam" id="PF16540">
    <property type="entry name" value="MKLP1_Arf_bdg"/>
    <property type="match status" value="1"/>
</dbReference>
<dbReference type="InterPro" id="IPR032384">
    <property type="entry name" value="Kif23_Arf-bd"/>
</dbReference>
<feature type="compositionally biased region" description="Basic residues" evidence="7">
    <location>
        <begin position="1"/>
        <end position="17"/>
    </location>
</feature>
<feature type="region of interest" description="Disordered" evidence="7">
    <location>
        <begin position="718"/>
        <end position="761"/>
    </location>
</feature>
<keyword evidence="5" id="KW-0505">Motor protein</keyword>
<feature type="compositionally biased region" description="Polar residues" evidence="7">
    <location>
        <begin position="993"/>
        <end position="1004"/>
    </location>
</feature>
<evidence type="ECO:0000313" key="11">
    <source>
        <dbReference type="Proteomes" id="UP001142055"/>
    </source>
</evidence>
<keyword evidence="11" id="KW-1185">Reference proteome</keyword>
<evidence type="ECO:0000256" key="6">
    <source>
        <dbReference type="SAM" id="Coils"/>
    </source>
</evidence>
<dbReference type="Pfam" id="PF10507">
    <property type="entry name" value="TMEM65"/>
    <property type="match status" value="1"/>
</dbReference>
<comment type="similarity">
    <text evidence="5">Belongs to the TRAFAC class myosin-kinesin ATPase superfamily. Kinesin family.</text>
</comment>
<dbReference type="GO" id="GO:0005524">
    <property type="term" value="F:ATP binding"/>
    <property type="evidence" value="ECO:0007669"/>
    <property type="project" value="UniProtKB-UniRule"/>
</dbReference>
<dbReference type="InterPro" id="IPR001752">
    <property type="entry name" value="Kinesin_motor_dom"/>
</dbReference>
<feature type="region of interest" description="Disordered" evidence="7">
    <location>
        <begin position="993"/>
        <end position="1012"/>
    </location>
</feature>
<keyword evidence="8" id="KW-0472">Membrane</keyword>
<evidence type="ECO:0000256" key="5">
    <source>
        <dbReference type="PROSITE-ProRule" id="PRU00283"/>
    </source>
</evidence>
<dbReference type="InterPro" id="IPR019537">
    <property type="entry name" value="TMEM65"/>
</dbReference>
<dbReference type="GO" id="GO:0005634">
    <property type="term" value="C:nucleus"/>
    <property type="evidence" value="ECO:0007669"/>
    <property type="project" value="TreeGrafter"/>
</dbReference>
<dbReference type="PANTHER" id="PTHR24115:SF600">
    <property type="entry name" value="KINESIN-LIKE PROTEIN KIF23"/>
    <property type="match status" value="1"/>
</dbReference>
<dbReference type="Proteomes" id="UP001142055">
    <property type="component" value="Chromosome 2"/>
</dbReference>
<dbReference type="InterPro" id="IPR027417">
    <property type="entry name" value="P-loop_NTPase"/>
</dbReference>
<name>A0A9Q0M742_BLOTA</name>
<dbReference type="PRINTS" id="PR00380">
    <property type="entry name" value="KINESINHEAVY"/>
</dbReference>
<evidence type="ECO:0000256" key="8">
    <source>
        <dbReference type="SAM" id="Phobius"/>
    </source>
</evidence>
<protein>
    <recommendedName>
        <fullName evidence="9">Kinesin motor domain-containing protein</fullName>
    </recommendedName>
</protein>
<gene>
    <name evidence="10" type="ORF">RDWZM_004529</name>
</gene>
<dbReference type="OMA" id="DAAHNMY"/>
<dbReference type="GO" id="GO:0051256">
    <property type="term" value="P:mitotic spindle midzone assembly"/>
    <property type="evidence" value="ECO:0007669"/>
    <property type="project" value="TreeGrafter"/>
</dbReference>
<reference evidence="10" key="1">
    <citation type="submission" date="2022-12" db="EMBL/GenBank/DDBJ databases">
        <title>Genome assemblies of Blomia tropicalis.</title>
        <authorList>
            <person name="Cui Y."/>
        </authorList>
    </citation>
    <scope>NUCLEOTIDE SEQUENCE</scope>
    <source>
        <tissue evidence="10">Adult mites</tissue>
    </source>
</reference>
<keyword evidence="2 5" id="KW-0547">Nucleotide-binding</keyword>
<accession>A0A9Q0M742</accession>